<feature type="region of interest" description="Disordered" evidence="2">
    <location>
        <begin position="767"/>
        <end position="799"/>
    </location>
</feature>
<dbReference type="PROSITE" id="PS50003">
    <property type="entry name" value="PH_DOMAIN"/>
    <property type="match status" value="1"/>
</dbReference>
<dbReference type="GO" id="GO:0031267">
    <property type="term" value="F:small GTPase binding"/>
    <property type="evidence" value="ECO:0007669"/>
    <property type="project" value="TreeGrafter"/>
</dbReference>
<dbReference type="GO" id="GO:0005085">
    <property type="term" value="F:guanyl-nucleotide exchange factor activity"/>
    <property type="evidence" value="ECO:0007669"/>
    <property type="project" value="InterPro"/>
</dbReference>
<feature type="region of interest" description="Disordered" evidence="2">
    <location>
        <begin position="81"/>
        <end position="137"/>
    </location>
</feature>
<dbReference type="Gene3D" id="2.30.29.30">
    <property type="entry name" value="Pleckstrin-homology domain (PH domain)/Phosphotyrosine-binding domain (PTB)"/>
    <property type="match status" value="1"/>
</dbReference>
<name>A0A9W7TMS1_TRIRA</name>
<sequence>MSFRGQNKDSSWGMVLQPNVEVDTFRSIWEERSRFTSLNRRLSRWFGNKGVGLRDKTPERTHFMSRPTIIFSPFSLESPRLSTASVGSNNRSSTATLSDCSDFPDVQRPVSGVSTISSGSGSSREDVPPSGISSAGAPIEDNVDLELMPAWNPSETRDTQNLGQESSLYAINNIHNSKQSFSPFAAKTMAPNPELTYLDRVVMEIIETERMYVRDLRSIVEDYLAHIIDTGDLPIKPEQVCALFGNIEDIYEFNSELLQSLDMCDNDPVAIARCFVLKREYFEIYTQYCTNYPNSVAALTDCMRNKTLAKFFRERQATLKRSLPLGSYLLKPVQRILKYHLLLQEIAKHFDQREEGYEVVEEAIYTMTGVAWYINDMKRKHEHAVRLQEVQSLLINWKGPDLTTYGELVLEGNFRVHRAKNERTLFLFDRVILITKRRGEHYVYKTHISCSTLMLIESAKDSLCFSVTHYKHPKQPHTVQARTVEEKKLWAHHIKRLILENHQAVIPQKAKEAILEMDSIYKKYRYSPEKLKKSMSCQAEEFTNSGRGRRRSEPSKEILKTTKAILKHSDSEGALPADTRPLEATANIPNIRDSDRPAVDEDCPETSDNEEQACSLTSLKRRLNQEEEAEGEGSESDDILMEDNQVADFASTMLAAISCWHYKARALLSMGFPTDEEGEVTDNFNKENGPSLKQEENNFTDEKYTEQTCENKSQNLNVTPNWGSVEKLQPDTSSDPESLVMDQQDTDIHDVELAVDKDDQEIAKEEVEEISPLLQQDDTPGESSEEEEDTEHKTDSSRILPSSVLDKASAIAEHFVSNARCSSVSADEVQSLGCASPSLPSRTGSMLSLGDSQERLLRLSNTCSETHGVPLTQETFASADLTFAPTTEDGPFDLDRSVQRRRDSVLSRQDQLLINKIRSYYENAEHQDATFSLKRRESLTYIPSGIVRSSVSRFNSIPKDNNVAQEKTISSSGTDQVYTSDVESSLVTSTLSEPKINTNVSFLESSAMSASPDFFIGSDVDGAMKPQEEVFRPSSEMIKIWQDMERDVTKCQGDRKTLRSRETPYFSGANHGFPRNGQNQGSKPDGGDRLRLLEGSDLRAITEESLTPSPPRETGKIFNRAASESDAFVLRPREDEGKPFRPLAPRVIQLRAEADKEKDSDPQSAEDEDAAQSKVFHLARKYSQRIKCPQHVLRLRSQDSGDAWSLKRNLPSVVEEKSEEAKGPPNLMLSPTPNEQTDGDQKAQDMTPSPVHTPNSVSSPKGLSPRQPRSRSPHSPTTSENFNWPDVRELCSKYAHLSTSSAQPPVNQSRLASERMFDSGSSRRSSCTYTPNGFSDPSTHNKGYQGSEDGLNRTQRAGSLDRKLGELSLGDLQNLQSRNVSSGYYVSAKATLPNDKSIIVIEKLPEATPETEQPNKQEMMTDGTSDSYVQIRSPTSHENLSFMAVFDRCRAYQESEEYRLRQEGAGSRAEQLPKNERRKELEKAPSSCEHVDEAFKNAVDSGKRADASQQSVVKNLREKFQSLR</sequence>
<dbReference type="EMBL" id="JAFHDT010000015">
    <property type="protein sequence ID" value="KAI7799664.1"/>
    <property type="molecule type" value="Genomic_DNA"/>
</dbReference>
<dbReference type="SUPFAM" id="SSF50729">
    <property type="entry name" value="PH domain-like"/>
    <property type="match status" value="1"/>
</dbReference>
<feature type="compositionally biased region" description="Polar residues" evidence="2">
    <location>
        <begin position="81"/>
        <end position="99"/>
    </location>
</feature>
<dbReference type="SMART" id="SM00233">
    <property type="entry name" value="PH"/>
    <property type="match status" value="1"/>
</dbReference>
<feature type="region of interest" description="Disordered" evidence="2">
    <location>
        <begin position="1052"/>
        <end position="1118"/>
    </location>
</feature>
<evidence type="ECO:0000313" key="5">
    <source>
        <dbReference type="EMBL" id="KAI7799664.1"/>
    </source>
</evidence>
<dbReference type="SUPFAM" id="SSF48065">
    <property type="entry name" value="DBL homology domain (DH-domain)"/>
    <property type="match status" value="1"/>
</dbReference>
<comment type="caution">
    <text evidence="5">The sequence shown here is derived from an EMBL/GenBank/DDBJ whole genome shotgun (WGS) entry which is preliminary data.</text>
</comment>
<feature type="compositionally biased region" description="Basic and acidic residues" evidence="2">
    <location>
        <begin position="1471"/>
        <end position="1489"/>
    </location>
</feature>
<evidence type="ECO:0000259" key="4">
    <source>
        <dbReference type="PROSITE" id="PS50010"/>
    </source>
</evidence>
<dbReference type="InterPro" id="IPR000219">
    <property type="entry name" value="DH_dom"/>
</dbReference>
<feature type="compositionally biased region" description="Basic and acidic residues" evidence="2">
    <location>
        <begin position="551"/>
        <end position="560"/>
    </location>
</feature>
<dbReference type="PANTHER" id="PTHR45924">
    <property type="entry name" value="FI17866P1"/>
    <property type="match status" value="1"/>
</dbReference>
<evidence type="ECO:0000256" key="1">
    <source>
        <dbReference type="ARBA" id="ARBA00022553"/>
    </source>
</evidence>
<dbReference type="InterPro" id="IPR011993">
    <property type="entry name" value="PH-like_dom_sf"/>
</dbReference>
<feature type="region of interest" description="Disordered" evidence="2">
    <location>
        <begin position="1407"/>
        <end position="1428"/>
    </location>
</feature>
<dbReference type="InterPro" id="IPR001849">
    <property type="entry name" value="PH_domain"/>
</dbReference>
<dbReference type="PROSITE" id="PS50010">
    <property type="entry name" value="DH_2"/>
    <property type="match status" value="1"/>
</dbReference>
<dbReference type="CDD" id="cd00160">
    <property type="entry name" value="RhoGEF"/>
    <property type="match status" value="1"/>
</dbReference>
<dbReference type="InterPro" id="IPR055251">
    <property type="entry name" value="SOS1_NGEF_PH"/>
</dbReference>
<gene>
    <name evidence="5" type="ORF">IRJ41_008684</name>
</gene>
<feature type="region of interest" description="Disordered" evidence="2">
    <location>
        <begin position="1131"/>
        <end position="1172"/>
    </location>
</feature>
<feature type="region of interest" description="Disordered" evidence="2">
    <location>
        <begin position="1209"/>
        <end position="1359"/>
    </location>
</feature>
<feature type="compositionally biased region" description="Acidic residues" evidence="2">
    <location>
        <begin position="779"/>
        <end position="789"/>
    </location>
</feature>
<feature type="compositionally biased region" description="Polar residues" evidence="2">
    <location>
        <begin position="709"/>
        <end position="722"/>
    </location>
</feature>
<dbReference type="InterPro" id="IPR043324">
    <property type="entry name" value="PH_PLEKHG1_G2_G3"/>
</dbReference>
<dbReference type="Proteomes" id="UP001059041">
    <property type="component" value="Linkage Group LG15"/>
</dbReference>
<dbReference type="FunFam" id="1.20.900.10:FF:000019">
    <property type="entry name" value="Pleckstrin homology domain-containing family G member 1"/>
    <property type="match status" value="1"/>
</dbReference>
<dbReference type="GO" id="GO:2000114">
    <property type="term" value="P:regulation of establishment of cell polarity"/>
    <property type="evidence" value="ECO:0007669"/>
    <property type="project" value="TreeGrafter"/>
</dbReference>
<keyword evidence="1" id="KW-0597">Phosphoprotein</keyword>
<feature type="compositionally biased region" description="Basic and acidic residues" evidence="2">
    <location>
        <begin position="1152"/>
        <end position="1161"/>
    </location>
</feature>
<dbReference type="SMART" id="SM00325">
    <property type="entry name" value="RhoGEF"/>
    <property type="match status" value="1"/>
</dbReference>
<dbReference type="Pfam" id="PF00621">
    <property type="entry name" value="RhoGEF"/>
    <property type="match status" value="1"/>
</dbReference>
<feature type="compositionally biased region" description="Low complexity" evidence="2">
    <location>
        <begin position="111"/>
        <end position="122"/>
    </location>
</feature>
<feature type="compositionally biased region" description="Polar residues" evidence="2">
    <location>
        <begin position="535"/>
        <end position="546"/>
    </location>
</feature>
<feature type="compositionally biased region" description="Polar residues" evidence="2">
    <location>
        <begin position="1319"/>
        <end position="1344"/>
    </location>
</feature>
<organism evidence="5 6">
    <name type="scientific">Triplophysa rosa</name>
    <name type="common">Cave loach</name>
    <dbReference type="NCBI Taxonomy" id="992332"/>
    <lineage>
        <taxon>Eukaryota</taxon>
        <taxon>Metazoa</taxon>
        <taxon>Chordata</taxon>
        <taxon>Craniata</taxon>
        <taxon>Vertebrata</taxon>
        <taxon>Euteleostomi</taxon>
        <taxon>Actinopterygii</taxon>
        <taxon>Neopterygii</taxon>
        <taxon>Teleostei</taxon>
        <taxon>Ostariophysi</taxon>
        <taxon>Cypriniformes</taxon>
        <taxon>Nemacheilidae</taxon>
        <taxon>Triplophysa</taxon>
    </lineage>
</organism>
<dbReference type="Pfam" id="PF22697">
    <property type="entry name" value="SOS1_NGEF_PH"/>
    <property type="match status" value="1"/>
</dbReference>
<feature type="compositionally biased region" description="Polar residues" evidence="2">
    <location>
        <begin position="1297"/>
        <end position="1311"/>
    </location>
</feature>
<feature type="region of interest" description="Disordered" evidence="2">
    <location>
        <begin position="535"/>
        <end position="614"/>
    </location>
</feature>
<feature type="region of interest" description="Disordered" evidence="2">
    <location>
        <begin position="1457"/>
        <end position="1489"/>
    </location>
</feature>
<feature type="compositionally biased region" description="Basic and acidic residues" evidence="2">
    <location>
        <begin position="1085"/>
        <end position="1102"/>
    </location>
</feature>
<accession>A0A9W7TMS1</accession>
<feature type="compositionally biased region" description="Acidic residues" evidence="2">
    <location>
        <begin position="600"/>
        <end position="611"/>
    </location>
</feature>
<keyword evidence="6" id="KW-1185">Reference proteome</keyword>
<dbReference type="InterPro" id="IPR035899">
    <property type="entry name" value="DBL_dom_sf"/>
</dbReference>
<feature type="compositionally biased region" description="Basic and acidic residues" evidence="2">
    <location>
        <begin position="1052"/>
        <end position="1062"/>
    </location>
</feature>
<feature type="domain" description="DH" evidence="4">
    <location>
        <begin position="197"/>
        <end position="377"/>
    </location>
</feature>
<dbReference type="Gene3D" id="1.20.900.10">
    <property type="entry name" value="Dbl homology (DH) domain"/>
    <property type="match status" value="1"/>
</dbReference>
<reference evidence="5" key="1">
    <citation type="submission" date="2021-02" db="EMBL/GenBank/DDBJ databases">
        <title>Comparative genomics reveals that relaxation of natural selection precedes convergent phenotypic evolution of cavefish.</title>
        <authorList>
            <person name="Peng Z."/>
        </authorList>
    </citation>
    <scope>NUCLEOTIDE SEQUENCE</scope>
    <source>
        <tissue evidence="5">Muscle</tissue>
    </source>
</reference>
<dbReference type="PANTHER" id="PTHR45924:SF4">
    <property type="entry name" value="PLECKSTRIN HOMOLOGY DOMAIN-CONTAINING FAMILY G MEMBER 3"/>
    <property type="match status" value="1"/>
</dbReference>
<protein>
    <submittedName>
        <fullName evidence="5">Pleckstrin homology domain-containing family G member 3-like</fullName>
    </submittedName>
</protein>
<feature type="region of interest" description="Disordered" evidence="2">
    <location>
        <begin position="709"/>
        <end position="739"/>
    </location>
</feature>
<feature type="compositionally biased region" description="Polar residues" evidence="2">
    <location>
        <begin position="1244"/>
        <end position="1261"/>
    </location>
</feature>
<proteinExistence type="predicted"/>
<evidence type="ECO:0000256" key="2">
    <source>
        <dbReference type="SAM" id="MobiDB-lite"/>
    </source>
</evidence>
<feature type="domain" description="PH" evidence="3">
    <location>
        <begin position="401"/>
        <end position="499"/>
    </location>
</feature>
<dbReference type="CDD" id="cd13243">
    <property type="entry name" value="PH_PLEKHG1_G2_G3"/>
    <property type="match status" value="1"/>
</dbReference>
<evidence type="ECO:0000259" key="3">
    <source>
        <dbReference type="PROSITE" id="PS50003"/>
    </source>
</evidence>
<dbReference type="GO" id="GO:0005829">
    <property type="term" value="C:cytosol"/>
    <property type="evidence" value="ECO:0007669"/>
    <property type="project" value="UniProtKB-ARBA"/>
</dbReference>
<evidence type="ECO:0000313" key="6">
    <source>
        <dbReference type="Proteomes" id="UP001059041"/>
    </source>
</evidence>
<feature type="compositionally biased region" description="Polar residues" evidence="2">
    <location>
        <begin position="1410"/>
        <end position="1428"/>
    </location>
</feature>